<feature type="domain" description="DUF1330" evidence="1">
    <location>
        <begin position="3"/>
        <end position="94"/>
    </location>
</feature>
<dbReference type="STRING" id="369723.Strop_1042"/>
<accession>A4X3R6</accession>
<dbReference type="InterPro" id="IPR011008">
    <property type="entry name" value="Dimeric_a/b-barrel"/>
</dbReference>
<organism evidence="2 3">
    <name type="scientific">Salinispora tropica (strain ATCC BAA-916 / DSM 44818 / JCM 13857 / NBRC 105044 / CNB-440)</name>
    <dbReference type="NCBI Taxonomy" id="369723"/>
    <lineage>
        <taxon>Bacteria</taxon>
        <taxon>Bacillati</taxon>
        <taxon>Actinomycetota</taxon>
        <taxon>Actinomycetes</taxon>
        <taxon>Micromonosporales</taxon>
        <taxon>Micromonosporaceae</taxon>
        <taxon>Salinispora</taxon>
    </lineage>
</organism>
<dbReference type="EMBL" id="CP000667">
    <property type="protein sequence ID" value="ABP53516.1"/>
    <property type="molecule type" value="Genomic_DNA"/>
</dbReference>
<evidence type="ECO:0000313" key="2">
    <source>
        <dbReference type="EMBL" id="ABP53516.1"/>
    </source>
</evidence>
<dbReference type="Gene3D" id="3.30.70.100">
    <property type="match status" value="1"/>
</dbReference>
<dbReference type="PATRIC" id="fig|369723.5.peg.1065"/>
<dbReference type="SUPFAM" id="SSF54909">
    <property type="entry name" value="Dimeric alpha+beta barrel"/>
    <property type="match status" value="1"/>
</dbReference>
<dbReference type="KEGG" id="stp:Strop_1042"/>
<dbReference type="AlphaFoldDB" id="A4X3R6"/>
<evidence type="ECO:0000313" key="3">
    <source>
        <dbReference type="Proteomes" id="UP000000235"/>
    </source>
</evidence>
<keyword evidence="3" id="KW-1185">Reference proteome</keyword>
<name>A4X3R6_SALTO</name>
<proteinExistence type="predicted"/>
<evidence type="ECO:0000259" key="1">
    <source>
        <dbReference type="Pfam" id="PF07045"/>
    </source>
</evidence>
<gene>
    <name evidence="2" type="ordered locus">Strop_1042</name>
</gene>
<reference evidence="3" key="1">
    <citation type="journal article" date="2007" name="Proc. Natl. Acad. Sci. U.S.A.">
        <title>Genome sequencing reveals complex secondary metabolome in the marine actinomycete Salinispora tropica.</title>
        <authorList>
            <person name="Udwary D.W."/>
            <person name="Zeigler L."/>
            <person name="Asolkar R.N."/>
            <person name="Singan V."/>
            <person name="Lapidus A."/>
            <person name="Fenical W."/>
            <person name="Jensen P.R."/>
            <person name="Moore B.S."/>
        </authorList>
    </citation>
    <scope>NUCLEOTIDE SEQUENCE [LARGE SCALE GENOMIC DNA]</scope>
    <source>
        <strain evidence="3">ATCC BAA-916 / DSM 44818 / CNB-440</strain>
    </source>
</reference>
<dbReference type="PANTHER" id="PTHR41521:SF4">
    <property type="entry name" value="BLR0684 PROTEIN"/>
    <property type="match status" value="1"/>
</dbReference>
<protein>
    <recommendedName>
        <fullName evidence="1">DUF1330 domain-containing protein</fullName>
    </recommendedName>
</protein>
<dbReference type="Pfam" id="PF07045">
    <property type="entry name" value="DUF1330"/>
    <property type="match status" value="1"/>
</dbReference>
<dbReference type="Proteomes" id="UP000000235">
    <property type="component" value="Chromosome"/>
</dbReference>
<dbReference type="HOGENOM" id="CLU_145407_4_1_11"/>
<dbReference type="RefSeq" id="WP_011904950.1">
    <property type="nucleotide sequence ID" value="NC_009380.1"/>
</dbReference>
<dbReference type="eggNOG" id="COG5470">
    <property type="taxonomic scope" value="Bacteria"/>
</dbReference>
<dbReference type="InterPro" id="IPR010753">
    <property type="entry name" value="DUF1330"/>
</dbReference>
<dbReference type="PANTHER" id="PTHR41521">
    <property type="match status" value="1"/>
</dbReference>
<sequence length="97" mass="10603">MAALLIGNVGTLGDPEAMAEYRAKVGSTLALHGGGFVIRNGTFEVLEGIWRPDHLSVMGFPSAEQAHRWYRSPEYREIVPLRAGTHMDLILVEGQAV</sequence>